<evidence type="ECO:0000313" key="3">
    <source>
        <dbReference type="EMBL" id="CAA9565583.1"/>
    </source>
</evidence>
<name>A0A6J4V015_9BACT</name>
<dbReference type="Gene3D" id="3.60.15.10">
    <property type="entry name" value="Ribonuclease Z/Hydroxyacylglutathione hydrolase-like"/>
    <property type="match status" value="1"/>
</dbReference>
<dbReference type="SMART" id="SM00849">
    <property type="entry name" value="Lactamase_B"/>
    <property type="match status" value="1"/>
</dbReference>
<dbReference type="AlphaFoldDB" id="A0A6J4V015"/>
<dbReference type="SUPFAM" id="SSF56281">
    <property type="entry name" value="Metallo-hydrolase/oxidoreductase"/>
    <property type="match status" value="1"/>
</dbReference>
<sequence>MDIRLIRHATLVVTFAGQRLLVDPMLSPEGAMDPVGNATPETRIPMRSLPVDDEELTALLDGIDAVLVTHTHRDHWDAVAAERIPHDRTIFCQAGDREAIAGAGFSDVRPIDDAERFGEIVIIRTGGQHGTGEIGAAMGPVSGFVLAASAEPTLYLAGDTVMCPEVVAAVREHRPAATVVNAGAARFLTGEPITMTATEVEAVADLEPTMAVVAVHMDTVNHCHLTRSALREHLGQSPVGSQVVVPQDGDRTVWLA</sequence>
<dbReference type="PANTHER" id="PTHR43546">
    <property type="entry name" value="UPF0173 METAL-DEPENDENT HYDROLASE MJ1163-RELATED"/>
    <property type="match status" value="1"/>
</dbReference>
<organism evidence="3">
    <name type="scientific">uncultured Thermomicrobiales bacterium</name>
    <dbReference type="NCBI Taxonomy" id="1645740"/>
    <lineage>
        <taxon>Bacteria</taxon>
        <taxon>Pseudomonadati</taxon>
        <taxon>Thermomicrobiota</taxon>
        <taxon>Thermomicrobia</taxon>
        <taxon>Thermomicrobiales</taxon>
        <taxon>environmental samples</taxon>
    </lineage>
</organism>
<evidence type="ECO:0000256" key="1">
    <source>
        <dbReference type="ARBA" id="ARBA00022801"/>
    </source>
</evidence>
<evidence type="ECO:0000259" key="2">
    <source>
        <dbReference type="SMART" id="SM00849"/>
    </source>
</evidence>
<protein>
    <recommendedName>
        <fullName evidence="2">Metallo-beta-lactamase domain-containing protein</fullName>
    </recommendedName>
</protein>
<dbReference type="PANTHER" id="PTHR43546:SF9">
    <property type="entry name" value="L-ASCORBATE-6-PHOSPHATE LACTONASE ULAG-RELATED"/>
    <property type="match status" value="1"/>
</dbReference>
<gene>
    <name evidence="3" type="ORF">AVDCRST_MAG33-2031</name>
</gene>
<dbReference type="EMBL" id="CADCWK010000224">
    <property type="protein sequence ID" value="CAA9565583.1"/>
    <property type="molecule type" value="Genomic_DNA"/>
</dbReference>
<accession>A0A6J4V015</accession>
<dbReference type="InterPro" id="IPR001279">
    <property type="entry name" value="Metallo-B-lactamas"/>
</dbReference>
<proteinExistence type="predicted"/>
<reference evidence="3" key="1">
    <citation type="submission" date="2020-02" db="EMBL/GenBank/DDBJ databases">
        <authorList>
            <person name="Meier V. D."/>
        </authorList>
    </citation>
    <scope>NUCLEOTIDE SEQUENCE</scope>
    <source>
        <strain evidence="3">AVDCRST_MAG33</strain>
    </source>
</reference>
<feature type="domain" description="Metallo-beta-lactamase" evidence="2">
    <location>
        <begin position="6"/>
        <end position="216"/>
    </location>
</feature>
<keyword evidence="1" id="KW-0378">Hydrolase</keyword>
<dbReference type="GO" id="GO:0016787">
    <property type="term" value="F:hydrolase activity"/>
    <property type="evidence" value="ECO:0007669"/>
    <property type="project" value="UniProtKB-KW"/>
</dbReference>
<dbReference type="InterPro" id="IPR050114">
    <property type="entry name" value="UPF0173_UPF0282_UlaG_hydrolase"/>
</dbReference>
<dbReference type="Pfam" id="PF12706">
    <property type="entry name" value="Lactamase_B_2"/>
    <property type="match status" value="1"/>
</dbReference>
<dbReference type="InterPro" id="IPR036866">
    <property type="entry name" value="RibonucZ/Hydroxyglut_hydro"/>
</dbReference>